<keyword evidence="1" id="KW-1133">Transmembrane helix</keyword>
<organism evidence="2 4">
    <name type="scientific">Didymodactylos carnosus</name>
    <dbReference type="NCBI Taxonomy" id="1234261"/>
    <lineage>
        <taxon>Eukaryota</taxon>
        <taxon>Metazoa</taxon>
        <taxon>Spiralia</taxon>
        <taxon>Gnathifera</taxon>
        <taxon>Rotifera</taxon>
        <taxon>Eurotatoria</taxon>
        <taxon>Bdelloidea</taxon>
        <taxon>Philodinida</taxon>
        <taxon>Philodinidae</taxon>
        <taxon>Didymodactylos</taxon>
    </lineage>
</organism>
<keyword evidence="4" id="KW-1185">Reference proteome</keyword>
<evidence type="ECO:0000313" key="3">
    <source>
        <dbReference type="EMBL" id="CAF4348625.1"/>
    </source>
</evidence>
<evidence type="ECO:0000313" key="4">
    <source>
        <dbReference type="Proteomes" id="UP000663829"/>
    </source>
</evidence>
<reference evidence="2" key="1">
    <citation type="submission" date="2021-02" db="EMBL/GenBank/DDBJ databases">
        <authorList>
            <person name="Nowell W R."/>
        </authorList>
    </citation>
    <scope>NUCLEOTIDE SEQUENCE</scope>
</reference>
<dbReference type="Proteomes" id="UP000663829">
    <property type="component" value="Unassembled WGS sequence"/>
</dbReference>
<proteinExistence type="predicted"/>
<gene>
    <name evidence="2" type="ORF">GPM918_LOCUS35972</name>
    <name evidence="3" type="ORF">SRO942_LOCUS36700</name>
</gene>
<evidence type="ECO:0000256" key="1">
    <source>
        <dbReference type="SAM" id="Phobius"/>
    </source>
</evidence>
<dbReference type="EMBL" id="CAJOBC010086801">
    <property type="protein sequence ID" value="CAF4348625.1"/>
    <property type="molecule type" value="Genomic_DNA"/>
</dbReference>
<dbReference type="AlphaFoldDB" id="A0A815S037"/>
<dbReference type="Proteomes" id="UP000681722">
    <property type="component" value="Unassembled WGS sequence"/>
</dbReference>
<sequence>MVHLQPSSEFSVEIQPILLIILVTYLHPACSSKYYKIEVNNKLDSLVASHDAQVAQTKKDQTSFNPNSWSHVTIVGIILFAIGTCICESCCLCSDCGYKHFRRYRTRRAAKDHQTIQHLNKSGLSSNIPVLNHLMSTVEQRTRPPSTTTPNVEQQPLSSAEIGKLVYYIQQKQQKPLESLNKSVQATAPIFHKTQSLTTLAQNYGY</sequence>
<name>A0A815S037_9BILA</name>
<feature type="transmembrane region" description="Helical" evidence="1">
    <location>
        <begin position="74"/>
        <end position="98"/>
    </location>
</feature>
<evidence type="ECO:0000313" key="2">
    <source>
        <dbReference type="EMBL" id="CAF1484246.1"/>
    </source>
</evidence>
<protein>
    <submittedName>
        <fullName evidence="2">Uncharacterized protein</fullName>
    </submittedName>
</protein>
<keyword evidence="1" id="KW-0472">Membrane</keyword>
<keyword evidence="1" id="KW-0812">Transmembrane</keyword>
<comment type="caution">
    <text evidence="2">The sequence shown here is derived from an EMBL/GenBank/DDBJ whole genome shotgun (WGS) entry which is preliminary data.</text>
</comment>
<dbReference type="EMBL" id="CAJNOQ010021313">
    <property type="protein sequence ID" value="CAF1484246.1"/>
    <property type="molecule type" value="Genomic_DNA"/>
</dbReference>
<accession>A0A815S037</accession>